<dbReference type="Pfam" id="PF02283">
    <property type="entry name" value="CobU"/>
    <property type="match status" value="1"/>
</dbReference>
<evidence type="ECO:0000256" key="7">
    <source>
        <dbReference type="ARBA" id="ARBA00007490"/>
    </source>
</evidence>
<comment type="caution">
    <text evidence="20">The sequence shown here is derived from an EMBL/GenBank/DDBJ whole genome shotgun (WGS) entry which is preliminary data.</text>
</comment>
<dbReference type="GO" id="GO:0005524">
    <property type="term" value="F:ATP binding"/>
    <property type="evidence" value="ECO:0007669"/>
    <property type="project" value="UniProtKB-KW"/>
</dbReference>
<dbReference type="PANTHER" id="PTHR34848">
    <property type="match status" value="1"/>
</dbReference>
<comment type="function">
    <text evidence="4">Catalyzes ATP-dependent phosphorylation of adenosylcobinamide and addition of GMP to adenosylcobinamide phosphate.</text>
</comment>
<keyword evidence="10" id="KW-0169">Cobalamin biosynthesis</keyword>
<reference evidence="20 21" key="1">
    <citation type="submission" date="2019-08" db="EMBL/GenBank/DDBJ databases">
        <title>Bacillus genomes from the desert of Cuatro Cienegas, Coahuila.</title>
        <authorList>
            <person name="Olmedo-Alvarez G."/>
        </authorList>
    </citation>
    <scope>NUCLEOTIDE SEQUENCE [LARGE SCALE GENOMIC DNA]</scope>
    <source>
        <strain evidence="20 21">CH98b_3T</strain>
    </source>
</reference>
<keyword evidence="14" id="KW-0067">ATP-binding</keyword>
<dbReference type="GO" id="GO:0005525">
    <property type="term" value="F:GTP binding"/>
    <property type="evidence" value="ECO:0007669"/>
    <property type="project" value="UniProtKB-KW"/>
</dbReference>
<feature type="binding site" evidence="19">
    <location>
        <begin position="19"/>
        <end position="26"/>
    </location>
    <ligand>
        <name>GTP</name>
        <dbReference type="ChEBI" id="CHEBI:37565"/>
    </ligand>
</feature>
<dbReference type="GO" id="GO:0043752">
    <property type="term" value="F:adenosylcobinamide kinase activity"/>
    <property type="evidence" value="ECO:0007669"/>
    <property type="project" value="UniProtKB-EC"/>
</dbReference>
<evidence type="ECO:0000256" key="5">
    <source>
        <dbReference type="ARBA" id="ARBA00004692"/>
    </source>
</evidence>
<dbReference type="Gene3D" id="3.40.50.300">
    <property type="entry name" value="P-loop containing nucleotide triphosphate hydrolases"/>
    <property type="match status" value="1"/>
</dbReference>
<dbReference type="EC" id="2.7.1.156" evidence="8"/>
<dbReference type="EMBL" id="VTET01000003">
    <property type="protein sequence ID" value="TYS73129.1"/>
    <property type="molecule type" value="Genomic_DNA"/>
</dbReference>
<evidence type="ECO:0000256" key="18">
    <source>
        <dbReference type="PIRSR" id="PIRSR006135-1"/>
    </source>
</evidence>
<keyword evidence="20" id="KW-0548">Nucleotidyltransferase</keyword>
<keyword evidence="11 20" id="KW-0808">Transferase</keyword>
<keyword evidence="13 20" id="KW-0418">Kinase</keyword>
<keyword evidence="12 19" id="KW-0547">Nucleotide-binding</keyword>
<comment type="catalytic activity">
    <reaction evidence="1">
        <text>adenosylcob(III)inamide + ATP = adenosylcob(III)inamide phosphate + ADP + H(+)</text>
        <dbReference type="Rhea" id="RHEA:15769"/>
        <dbReference type="ChEBI" id="CHEBI:2480"/>
        <dbReference type="ChEBI" id="CHEBI:15378"/>
        <dbReference type="ChEBI" id="CHEBI:30616"/>
        <dbReference type="ChEBI" id="CHEBI:58502"/>
        <dbReference type="ChEBI" id="CHEBI:456216"/>
        <dbReference type="EC" id="2.7.1.156"/>
    </reaction>
</comment>
<dbReference type="CDD" id="cd00544">
    <property type="entry name" value="CobU"/>
    <property type="match status" value="1"/>
</dbReference>
<evidence type="ECO:0000313" key="21">
    <source>
        <dbReference type="Proteomes" id="UP000324517"/>
    </source>
</evidence>
<dbReference type="InterPro" id="IPR003203">
    <property type="entry name" value="CobU/CobP"/>
</dbReference>
<accession>A0A5D4TCT8</accession>
<keyword evidence="15 19" id="KW-0342">GTP-binding</keyword>
<comment type="pathway">
    <text evidence="6">Cofactor biosynthesis; adenosylcobalamin biosynthesis; adenosylcobalamin from cob(II)yrinate a,c-diamide: step 5/7.</text>
</comment>
<evidence type="ECO:0000256" key="11">
    <source>
        <dbReference type="ARBA" id="ARBA00022679"/>
    </source>
</evidence>
<dbReference type="InterPro" id="IPR027417">
    <property type="entry name" value="P-loop_NTPase"/>
</dbReference>
<evidence type="ECO:0000256" key="3">
    <source>
        <dbReference type="ARBA" id="ARBA00001522"/>
    </source>
</evidence>
<evidence type="ECO:0000313" key="20">
    <source>
        <dbReference type="EMBL" id="TYS73129.1"/>
    </source>
</evidence>
<evidence type="ECO:0000256" key="14">
    <source>
        <dbReference type="ARBA" id="ARBA00022840"/>
    </source>
</evidence>
<gene>
    <name evidence="20" type="ORF">FZC75_08745</name>
</gene>
<evidence type="ECO:0000256" key="8">
    <source>
        <dbReference type="ARBA" id="ARBA00012016"/>
    </source>
</evidence>
<feature type="binding site" evidence="19">
    <location>
        <begin position="49"/>
        <end position="51"/>
    </location>
    <ligand>
        <name>GTP</name>
        <dbReference type="ChEBI" id="CHEBI:37565"/>
    </ligand>
</feature>
<evidence type="ECO:0000256" key="2">
    <source>
        <dbReference type="ARBA" id="ARBA00000711"/>
    </source>
</evidence>
<dbReference type="OrthoDB" id="9799422at2"/>
<feature type="active site" description="GMP-histidine intermediate" evidence="18">
    <location>
        <position position="65"/>
    </location>
</feature>
<dbReference type="SUPFAM" id="SSF52540">
    <property type="entry name" value="P-loop containing nucleoside triphosphate hydrolases"/>
    <property type="match status" value="1"/>
</dbReference>
<dbReference type="PIRSF" id="PIRSF006135">
    <property type="entry name" value="CobU"/>
    <property type="match status" value="1"/>
</dbReference>
<dbReference type="GO" id="GO:0009236">
    <property type="term" value="P:cobalamin biosynthetic process"/>
    <property type="evidence" value="ECO:0007669"/>
    <property type="project" value="UniProtKB-UniPathway"/>
</dbReference>
<dbReference type="UniPathway" id="UPA00148">
    <property type="reaction ID" value="UER00236"/>
</dbReference>
<evidence type="ECO:0000256" key="15">
    <source>
        <dbReference type="ARBA" id="ARBA00023134"/>
    </source>
</evidence>
<organism evidence="20 21">
    <name type="scientific">Sutcliffiella horikoshii</name>
    <dbReference type="NCBI Taxonomy" id="79883"/>
    <lineage>
        <taxon>Bacteria</taxon>
        <taxon>Bacillati</taxon>
        <taxon>Bacillota</taxon>
        <taxon>Bacilli</taxon>
        <taxon>Bacillales</taxon>
        <taxon>Bacillaceae</taxon>
        <taxon>Sutcliffiella</taxon>
    </lineage>
</organism>
<evidence type="ECO:0000256" key="6">
    <source>
        <dbReference type="ARBA" id="ARBA00005159"/>
    </source>
</evidence>
<dbReference type="GO" id="GO:0008820">
    <property type="term" value="F:cobinamide phosphate guanylyltransferase activity"/>
    <property type="evidence" value="ECO:0007669"/>
    <property type="project" value="UniProtKB-EC"/>
</dbReference>
<dbReference type="Proteomes" id="UP000324517">
    <property type="component" value="Unassembled WGS sequence"/>
</dbReference>
<evidence type="ECO:0000256" key="9">
    <source>
        <dbReference type="ARBA" id="ARBA00012523"/>
    </source>
</evidence>
<evidence type="ECO:0000256" key="13">
    <source>
        <dbReference type="ARBA" id="ARBA00022777"/>
    </source>
</evidence>
<evidence type="ECO:0000256" key="16">
    <source>
        <dbReference type="ARBA" id="ARBA00029570"/>
    </source>
</evidence>
<protein>
    <recommendedName>
        <fullName evidence="16">Adenosylcobinamide kinase</fullName>
        <ecNumber evidence="8">2.7.1.156</ecNumber>
        <ecNumber evidence="9">2.7.7.62</ecNumber>
    </recommendedName>
    <alternativeName>
        <fullName evidence="17">Adenosylcobinamide-phosphate guanylyltransferase</fullName>
    </alternativeName>
</protein>
<feature type="binding site" evidence="19">
    <location>
        <position position="98"/>
    </location>
    <ligand>
        <name>GTP</name>
        <dbReference type="ChEBI" id="CHEBI:37565"/>
    </ligand>
</feature>
<name>A0A5D4TCT8_9BACI</name>
<comment type="pathway">
    <text evidence="5">Cofactor biosynthesis; adenosylcobalamin biosynthesis; adenosylcobalamin from cob(II)yrinate a,c-diamide: step 6/7.</text>
</comment>
<comment type="catalytic activity">
    <reaction evidence="3">
        <text>adenosylcob(III)inamide + GTP = adenosylcob(III)inamide phosphate + GDP + H(+)</text>
        <dbReference type="Rhea" id="RHEA:15765"/>
        <dbReference type="ChEBI" id="CHEBI:2480"/>
        <dbReference type="ChEBI" id="CHEBI:15378"/>
        <dbReference type="ChEBI" id="CHEBI:37565"/>
        <dbReference type="ChEBI" id="CHEBI:58189"/>
        <dbReference type="ChEBI" id="CHEBI:58502"/>
        <dbReference type="EC" id="2.7.1.156"/>
    </reaction>
</comment>
<evidence type="ECO:0000256" key="10">
    <source>
        <dbReference type="ARBA" id="ARBA00022573"/>
    </source>
</evidence>
<sequence length="194" mass="21928">MAFDSKKVEGVRLIIFVSGGARSGKSSFAEKLALSLHNKNPSTRLVYLATSQKSDKEMEWRIAMHQAQRGEEWMVEEVPVEVGRSITQARKGDVILLDCLTIWLSNMLFDGIARKKEEVITAVEEWVTLARKKGLTLIIVSNDLNEEPSSRYKTVRSYVCMLELLHQHIVEQAEVAVQVRAGIPKYWKGRGVSL</sequence>
<feature type="binding site" evidence="19">
    <location>
        <position position="77"/>
    </location>
    <ligand>
        <name>GTP</name>
        <dbReference type="ChEBI" id="CHEBI:37565"/>
    </ligand>
</feature>
<evidence type="ECO:0000256" key="19">
    <source>
        <dbReference type="PIRSR" id="PIRSR006135-2"/>
    </source>
</evidence>
<evidence type="ECO:0000256" key="12">
    <source>
        <dbReference type="ARBA" id="ARBA00022741"/>
    </source>
</evidence>
<comment type="similarity">
    <text evidence="7">Belongs to the CobU/CobP family.</text>
</comment>
<evidence type="ECO:0000256" key="1">
    <source>
        <dbReference type="ARBA" id="ARBA00000312"/>
    </source>
</evidence>
<evidence type="ECO:0000256" key="17">
    <source>
        <dbReference type="ARBA" id="ARBA00030571"/>
    </source>
</evidence>
<dbReference type="EC" id="2.7.7.62" evidence="9"/>
<comment type="catalytic activity">
    <reaction evidence="2">
        <text>adenosylcob(III)inamide phosphate + GTP + H(+) = adenosylcob(III)inamide-GDP + diphosphate</text>
        <dbReference type="Rhea" id="RHEA:22712"/>
        <dbReference type="ChEBI" id="CHEBI:15378"/>
        <dbReference type="ChEBI" id="CHEBI:33019"/>
        <dbReference type="ChEBI" id="CHEBI:37565"/>
        <dbReference type="ChEBI" id="CHEBI:58502"/>
        <dbReference type="ChEBI" id="CHEBI:60487"/>
        <dbReference type="EC" id="2.7.7.62"/>
    </reaction>
</comment>
<dbReference type="AlphaFoldDB" id="A0A5D4TCT8"/>
<dbReference type="PANTHER" id="PTHR34848:SF1">
    <property type="entry name" value="BIFUNCTIONAL ADENOSYLCOBALAMIN BIOSYNTHESIS PROTEIN COBU"/>
    <property type="match status" value="1"/>
</dbReference>
<evidence type="ECO:0000256" key="4">
    <source>
        <dbReference type="ARBA" id="ARBA00003889"/>
    </source>
</evidence>
<proteinExistence type="inferred from homology"/>